<evidence type="ECO:0000313" key="3">
    <source>
        <dbReference type="Proteomes" id="UP000748756"/>
    </source>
</evidence>
<gene>
    <name evidence="2" type="ORF">BG015_010721</name>
</gene>
<dbReference type="InterPro" id="IPR053044">
    <property type="entry name" value="Metallo-hydrolase/TatD-type"/>
</dbReference>
<reference evidence="2" key="1">
    <citation type="journal article" date="2020" name="Fungal Divers.">
        <title>Resolving the Mortierellaceae phylogeny through synthesis of multi-gene phylogenetics and phylogenomics.</title>
        <authorList>
            <person name="Vandepol N."/>
            <person name="Liber J."/>
            <person name="Desiro A."/>
            <person name="Na H."/>
            <person name="Kennedy M."/>
            <person name="Barry K."/>
            <person name="Grigoriev I.V."/>
            <person name="Miller A.N."/>
            <person name="O'Donnell K."/>
            <person name="Stajich J.E."/>
            <person name="Bonito G."/>
        </authorList>
    </citation>
    <scope>NUCLEOTIDE SEQUENCE</scope>
    <source>
        <strain evidence="2">NRRL 6426</strain>
    </source>
</reference>
<dbReference type="Pfam" id="PF01026">
    <property type="entry name" value="TatD_DNase"/>
    <property type="match status" value="1"/>
</dbReference>
<accession>A0A9P5RU23</accession>
<comment type="caution">
    <text evidence="2">The sequence shown here is derived from an EMBL/GenBank/DDBJ whole genome shotgun (WGS) entry which is preliminary data.</text>
</comment>
<evidence type="ECO:0000313" key="2">
    <source>
        <dbReference type="EMBL" id="KAF9147603.1"/>
    </source>
</evidence>
<organism evidence="2 3">
    <name type="scientific">Linnemannia schmuckeri</name>
    <dbReference type="NCBI Taxonomy" id="64567"/>
    <lineage>
        <taxon>Eukaryota</taxon>
        <taxon>Fungi</taxon>
        <taxon>Fungi incertae sedis</taxon>
        <taxon>Mucoromycota</taxon>
        <taxon>Mortierellomycotina</taxon>
        <taxon>Mortierellomycetes</taxon>
        <taxon>Mortierellales</taxon>
        <taxon>Mortierellaceae</taxon>
        <taxon>Linnemannia</taxon>
    </lineage>
</organism>
<dbReference type="EMBL" id="JAAAUQ010000783">
    <property type="protein sequence ID" value="KAF9147603.1"/>
    <property type="molecule type" value="Genomic_DNA"/>
</dbReference>
<dbReference type="InterPro" id="IPR032466">
    <property type="entry name" value="Metal_Hydrolase"/>
</dbReference>
<feature type="compositionally biased region" description="Basic and acidic residues" evidence="1">
    <location>
        <begin position="511"/>
        <end position="521"/>
    </location>
</feature>
<dbReference type="SUPFAM" id="SSF51556">
    <property type="entry name" value="Metallo-dependent hydrolases"/>
    <property type="match status" value="1"/>
</dbReference>
<feature type="region of interest" description="Disordered" evidence="1">
    <location>
        <begin position="386"/>
        <end position="407"/>
    </location>
</feature>
<keyword evidence="3" id="KW-1185">Reference proteome</keyword>
<dbReference type="AlphaFoldDB" id="A0A9P5RU23"/>
<proteinExistence type="predicted"/>
<feature type="compositionally biased region" description="Acidic residues" evidence="1">
    <location>
        <begin position="528"/>
        <end position="547"/>
    </location>
</feature>
<feature type="compositionally biased region" description="Basic and acidic residues" evidence="1">
    <location>
        <begin position="278"/>
        <end position="293"/>
    </location>
</feature>
<feature type="region of interest" description="Disordered" evidence="1">
    <location>
        <begin position="1"/>
        <end position="25"/>
    </location>
</feature>
<protein>
    <recommendedName>
        <fullName evidence="4">Metallo-dependent hydrolase</fullName>
    </recommendedName>
</protein>
<feature type="compositionally biased region" description="Basic and acidic residues" evidence="1">
    <location>
        <begin position="257"/>
        <end position="266"/>
    </location>
</feature>
<dbReference type="OrthoDB" id="413993at2759"/>
<feature type="compositionally biased region" description="Low complexity" evidence="1">
    <location>
        <begin position="567"/>
        <end position="577"/>
    </location>
</feature>
<feature type="compositionally biased region" description="Pro residues" evidence="1">
    <location>
        <begin position="578"/>
        <end position="589"/>
    </location>
</feature>
<dbReference type="Proteomes" id="UP000748756">
    <property type="component" value="Unassembled WGS sequence"/>
</dbReference>
<evidence type="ECO:0000256" key="1">
    <source>
        <dbReference type="SAM" id="MobiDB-lite"/>
    </source>
</evidence>
<dbReference type="Gene3D" id="3.20.20.140">
    <property type="entry name" value="Metal-dependent hydrolases"/>
    <property type="match status" value="2"/>
</dbReference>
<feature type="compositionally biased region" description="Low complexity" evidence="1">
    <location>
        <begin position="193"/>
        <end position="208"/>
    </location>
</feature>
<feature type="region of interest" description="Disordered" evidence="1">
    <location>
        <begin position="511"/>
        <end position="589"/>
    </location>
</feature>
<dbReference type="PANTHER" id="PTHR47345">
    <property type="entry name" value="CUT9-INTERACTING PROTEIN SCN1"/>
    <property type="match status" value="1"/>
</dbReference>
<dbReference type="GO" id="GO:0016788">
    <property type="term" value="F:hydrolase activity, acting on ester bonds"/>
    <property type="evidence" value="ECO:0007669"/>
    <property type="project" value="InterPro"/>
</dbReference>
<dbReference type="PANTHER" id="PTHR47345:SF1">
    <property type="entry name" value="CUT9-INTERACTING PROTEIN SCN1"/>
    <property type="match status" value="1"/>
</dbReference>
<feature type="compositionally biased region" description="Low complexity" evidence="1">
    <location>
        <begin position="215"/>
        <end position="228"/>
    </location>
</feature>
<feature type="compositionally biased region" description="Basic and acidic residues" evidence="1">
    <location>
        <begin position="1"/>
        <end position="11"/>
    </location>
</feature>
<feature type="region of interest" description="Disordered" evidence="1">
    <location>
        <begin position="193"/>
        <end position="228"/>
    </location>
</feature>
<sequence>MCGAGGHDHQSTTDANSNNDDPPVLALPAHLYAQLTDAHCHIQDDRESIRTLVESWSTSTTVSSDEPRSGVTPLLTGKVCLMGVQPSKDLGLVPRTTEDDQDNNSNSKLATLEANTASLSLSSSSHSSSSTPIVTVSWSDTDVQGDWDLVAKLAETHPDRFVPCFGIHPWFTHKYMPLEGGYKRNTIELRGVSNSNSNNNSSNADSSVVGGGGAASSSSTSDSPSLSFSSAFLTPVPGPGVRREAFLAMSKQLQEQMAKESREREGVAQAETTNNSIDNKEADATTSKLKDFTKEEEEPSSEEKNSTPIDATIPNADDARFSHYKTVLSLPASASESYLADLAKRLPTPRTLEPALQELRRQLEAHPHAVLGEIGLDRTARVPEPSFVASSSTEKEVSEETSTTTTTPQKRITLALTSIQHQLDIVREQLKLAAALDRPVSFHCVQAYGHWHDFLIQEGRRLRQLEADKEYQIQLAQIQASGGTIPFLQPVMSPTGGVRLSKRSTARLKREARDAAWERHVASTLQESSDEEDDGASDLDQEEDDSDSERKPKTKATMAHKEKVDSNETTTTLTPAPETAPNPLATPQPAVPTYEPVLPPRLCMHSYGGSVDMLKAFTKLDHLPEIYFSFSILINGRLQERKLKELILAVPEDRLLIESDHHSHNYVDQLLVEMVLKIAEIRKWSVEETVERTARNWHRFVYGDAEQ</sequence>
<name>A0A9P5RU23_9FUNG</name>
<dbReference type="InterPro" id="IPR001130">
    <property type="entry name" value="TatD-like"/>
</dbReference>
<feature type="region of interest" description="Disordered" evidence="1">
    <location>
        <begin position="252"/>
        <end position="315"/>
    </location>
</feature>
<evidence type="ECO:0008006" key="4">
    <source>
        <dbReference type="Google" id="ProtNLM"/>
    </source>
</evidence>